<reference evidence="1" key="3">
    <citation type="submission" date="2025-09" db="UniProtKB">
        <authorList>
            <consortium name="Ensembl"/>
        </authorList>
    </citation>
    <scope>IDENTIFICATION</scope>
</reference>
<dbReference type="Ensembl" id="ENSMUNT00000015571.2">
    <property type="protein sequence ID" value="ENSMUNP00000013500.2"/>
    <property type="gene ID" value="ENSMUNG00000010532.2"/>
</dbReference>
<dbReference type="AlphaFoldDB" id="A0A8C6JHF5"/>
<keyword evidence="2" id="KW-1185">Reference proteome</keyword>
<dbReference type="Proteomes" id="UP000694405">
    <property type="component" value="Chromosome 3"/>
</dbReference>
<evidence type="ECO:0000313" key="2">
    <source>
        <dbReference type="Proteomes" id="UP000694405"/>
    </source>
</evidence>
<dbReference type="Gene3D" id="3.10.360.10">
    <property type="entry name" value="Antimicrobial Peptide, Beta-defensin 2, Chain A"/>
    <property type="match status" value="1"/>
</dbReference>
<organism evidence="1 2">
    <name type="scientific">Melopsittacus undulatus</name>
    <name type="common">Budgerigar</name>
    <name type="synonym">Psittacus undulatus</name>
    <dbReference type="NCBI Taxonomy" id="13146"/>
    <lineage>
        <taxon>Eukaryota</taxon>
        <taxon>Metazoa</taxon>
        <taxon>Chordata</taxon>
        <taxon>Craniata</taxon>
        <taxon>Vertebrata</taxon>
        <taxon>Euteleostomi</taxon>
        <taxon>Archelosauria</taxon>
        <taxon>Archosauria</taxon>
        <taxon>Dinosauria</taxon>
        <taxon>Saurischia</taxon>
        <taxon>Theropoda</taxon>
        <taxon>Coelurosauria</taxon>
        <taxon>Aves</taxon>
        <taxon>Neognathae</taxon>
        <taxon>Neoaves</taxon>
        <taxon>Telluraves</taxon>
        <taxon>Australaves</taxon>
        <taxon>Psittaciformes</taxon>
        <taxon>Psittaculidae</taxon>
        <taxon>Melopsittacus</taxon>
    </lineage>
</organism>
<evidence type="ECO:0000313" key="1">
    <source>
        <dbReference type="Ensembl" id="ENSMUNP00000013500.2"/>
    </source>
</evidence>
<proteinExistence type="predicted"/>
<sequence length="64" mass="7037">MGVKKVRLGNVCLSPFQPFCTGVAEFKGSCAGYCSHMCAKRDEWTFSHSCGKMYCCIPPPKKGK</sequence>
<reference evidence="1" key="2">
    <citation type="submission" date="2025-08" db="UniProtKB">
        <authorList>
            <consortium name="Ensembl"/>
        </authorList>
    </citation>
    <scope>IDENTIFICATION</scope>
</reference>
<accession>A0A8V5FNT2</accession>
<accession>A0A8C6JHF5</accession>
<reference evidence="1" key="1">
    <citation type="submission" date="2020-03" db="EMBL/GenBank/DDBJ databases">
        <title>Melopsittacus undulatus (budgerigar) genome, bMelUnd1, maternal haplotype with Z.</title>
        <authorList>
            <person name="Gedman G."/>
            <person name="Mountcastle J."/>
            <person name="Haase B."/>
            <person name="Formenti G."/>
            <person name="Wright T."/>
            <person name="Apodaca J."/>
            <person name="Pelan S."/>
            <person name="Chow W."/>
            <person name="Rhie A."/>
            <person name="Howe K."/>
            <person name="Fedrigo O."/>
            <person name="Jarvis E.D."/>
        </authorList>
    </citation>
    <scope>NUCLEOTIDE SEQUENCE [LARGE SCALE GENOMIC DNA]</scope>
</reference>
<protein>
    <submittedName>
        <fullName evidence="1">Uncharacterized protein</fullName>
    </submittedName>
</protein>
<name>A0A8C6JHF5_MELUD</name>